<dbReference type="PRINTS" id="PR00133">
    <property type="entry name" value="GLHYDRLASE3"/>
</dbReference>
<dbReference type="PANTHER" id="PTHR42715:SF10">
    <property type="entry name" value="BETA-GLUCOSIDASE"/>
    <property type="match status" value="1"/>
</dbReference>
<evidence type="ECO:0000313" key="4">
    <source>
        <dbReference type="EMBL" id="GHE83412.1"/>
    </source>
</evidence>
<dbReference type="InterPro" id="IPR002772">
    <property type="entry name" value="Glyco_hydro_3_C"/>
</dbReference>
<name>A0ABQ3IG63_9GAMM</name>
<dbReference type="Gene3D" id="3.40.50.1700">
    <property type="entry name" value="Glycoside hydrolase family 3 C-terminal domain"/>
    <property type="match status" value="1"/>
</dbReference>
<dbReference type="PROSITE" id="PS51257">
    <property type="entry name" value="PROKAR_LIPOPROTEIN"/>
    <property type="match status" value="1"/>
</dbReference>
<dbReference type="Pfam" id="PF00933">
    <property type="entry name" value="Glyco_hydro_3"/>
    <property type="match status" value="1"/>
</dbReference>
<dbReference type="Gene3D" id="3.20.20.300">
    <property type="entry name" value="Glycoside hydrolase, family 3, N-terminal domain"/>
    <property type="match status" value="1"/>
</dbReference>
<dbReference type="InterPro" id="IPR036962">
    <property type="entry name" value="Glyco_hydro_3_N_sf"/>
</dbReference>
<dbReference type="InterPro" id="IPR026891">
    <property type="entry name" value="Fn3-like"/>
</dbReference>
<dbReference type="InterPro" id="IPR050288">
    <property type="entry name" value="Cellulose_deg_GH3"/>
</dbReference>
<proteinExistence type="inferred from homology"/>
<gene>
    <name evidence="4" type="ORF">GCM10011501_09870</name>
</gene>
<dbReference type="InterPro" id="IPR001764">
    <property type="entry name" value="Glyco_hydro_3_N"/>
</dbReference>
<dbReference type="InterPro" id="IPR036881">
    <property type="entry name" value="Glyco_hydro_3_C_sf"/>
</dbReference>
<dbReference type="Pfam" id="PF07691">
    <property type="entry name" value="PA14"/>
    <property type="match status" value="1"/>
</dbReference>
<dbReference type="InterPro" id="IPR013783">
    <property type="entry name" value="Ig-like_fold"/>
</dbReference>
<dbReference type="PANTHER" id="PTHR42715">
    <property type="entry name" value="BETA-GLUCOSIDASE"/>
    <property type="match status" value="1"/>
</dbReference>
<evidence type="ECO:0000256" key="1">
    <source>
        <dbReference type="ARBA" id="ARBA00005336"/>
    </source>
</evidence>
<evidence type="ECO:0000313" key="5">
    <source>
        <dbReference type="Proteomes" id="UP000626370"/>
    </source>
</evidence>
<dbReference type="InterPro" id="IPR017853">
    <property type="entry name" value="GH"/>
</dbReference>
<reference evidence="5" key="1">
    <citation type="journal article" date="2019" name="Int. J. Syst. Evol. Microbiol.">
        <title>The Global Catalogue of Microorganisms (GCM) 10K type strain sequencing project: providing services to taxonomists for standard genome sequencing and annotation.</title>
        <authorList>
            <consortium name="The Broad Institute Genomics Platform"/>
            <consortium name="The Broad Institute Genome Sequencing Center for Infectious Disease"/>
            <person name="Wu L."/>
            <person name="Ma J."/>
        </authorList>
    </citation>
    <scope>NUCLEOTIDE SEQUENCE [LARGE SCALE GENOMIC DNA]</scope>
    <source>
        <strain evidence="5">CGMCC 1.15922</strain>
    </source>
</reference>
<protein>
    <submittedName>
        <fullName evidence="4">Beta-glucosidase</fullName>
    </submittedName>
</protein>
<dbReference type="InterPro" id="IPR037524">
    <property type="entry name" value="PA14/GLEYA"/>
</dbReference>
<dbReference type="RefSeq" id="WP_189376999.1">
    <property type="nucleotide sequence ID" value="NZ_BNAH01000003.1"/>
</dbReference>
<evidence type="ECO:0000259" key="3">
    <source>
        <dbReference type="PROSITE" id="PS51820"/>
    </source>
</evidence>
<accession>A0ABQ3IG63</accession>
<dbReference type="InterPro" id="IPR011658">
    <property type="entry name" value="PA14_dom"/>
</dbReference>
<dbReference type="Gene3D" id="2.60.40.10">
    <property type="entry name" value="Immunoglobulins"/>
    <property type="match status" value="1"/>
</dbReference>
<dbReference type="Gene3D" id="2.60.120.380">
    <property type="match status" value="1"/>
</dbReference>
<sequence length="869" mass="96730">MSFHKISLLTGAILLSACGEKPLTVNNDIANEKTINTTAAVNKRINIEENVERLLEQMTLEEKISLTHASGKFHVNAIERLGIPEMWLSDGPHGVRHQIERHSWDSAGWTDDHSTYLPHLTSVAASWDIEMAHLHGSVLGAEARDRGKDIILGPGVNLARLPLYGRNFEYMGEDPFLGAKLVVPTVKAIQANDVSANAKHYALNTQELNRTGVNAKPDERTLREVYLPIFEAAVKEGGVYSLMGAYNEYYGTNANQSKHLVMDILKGEWGFDGVLLTDWNVDINTYDAAMNGLDLEMGTNVDNYDDYFLAKPLQKMIEEGKIPVSVLDDKVRRILRLQQRVGLYDDNRLKGERNTKKHQKIARKIATEGVVLLKNEVVDGKPVLPLNQKAIKNILVLGPNADKKHGTGGGSSEVKSLYEITPLAGLKAKLGDDVNIQVMRARSSVLAPIASDYVASRHWTGTAAWNISYFSDNTYKELLSESWIVDSAFNVNKLAKENQSQKKQFIKMSADIKPLKSGIHTLKVDSLGDFELKINDNVVISLKGNKDQNVELKPASFDISLTENEVYAFEINYEGNQYFTLGWDAPGNLFTDEKEYLAAATQADAVIYFGGLSHGDDRESIDRPDMKLPNSQDEIIAKLIKANPNTVVFLVAGSAVEMPWAKQANAIVWGWYGGMEAGHAFSDILFGDINPSGKMPITLPEKLEDVAAIALDDYNATESLYKEGVFIGYRWFEQQKITPLFPFGHGLSYTQFNFSDMKLSSETLHKDELLTVSITITNIGKVAGSEVVQLYLHDKEASVERPIKELKGFTKVFLEPNESKTVLITLNKRDLSFWDINTNNWLAENGEFEVMLGSSLSDIRASSVFNYVN</sequence>
<comment type="similarity">
    <text evidence="1">Belongs to the glycosyl hydrolase 3 family.</text>
</comment>
<dbReference type="SUPFAM" id="SSF52279">
    <property type="entry name" value="Beta-D-glucan exohydrolase, C-terminal domain"/>
    <property type="match status" value="1"/>
</dbReference>
<feature type="domain" description="PA14" evidence="3">
    <location>
        <begin position="460"/>
        <end position="601"/>
    </location>
</feature>
<dbReference type="PROSITE" id="PS51820">
    <property type="entry name" value="PA14"/>
    <property type="match status" value="1"/>
</dbReference>
<dbReference type="SUPFAM" id="SSF51445">
    <property type="entry name" value="(Trans)glycosidases"/>
    <property type="match status" value="1"/>
</dbReference>
<dbReference type="Proteomes" id="UP000626370">
    <property type="component" value="Unassembled WGS sequence"/>
</dbReference>
<dbReference type="EMBL" id="BNAH01000003">
    <property type="protein sequence ID" value="GHE83412.1"/>
    <property type="molecule type" value="Genomic_DNA"/>
</dbReference>
<keyword evidence="5" id="KW-1185">Reference proteome</keyword>
<organism evidence="4 5">
    <name type="scientific">Thalassotalea profundi</name>
    <dbReference type="NCBI Taxonomy" id="2036687"/>
    <lineage>
        <taxon>Bacteria</taxon>
        <taxon>Pseudomonadati</taxon>
        <taxon>Pseudomonadota</taxon>
        <taxon>Gammaproteobacteria</taxon>
        <taxon>Alteromonadales</taxon>
        <taxon>Colwelliaceae</taxon>
        <taxon>Thalassotalea</taxon>
    </lineage>
</organism>
<dbReference type="SMART" id="SM01217">
    <property type="entry name" value="Fn3_like"/>
    <property type="match status" value="1"/>
</dbReference>
<dbReference type="Pfam" id="PF01915">
    <property type="entry name" value="Glyco_hydro_3_C"/>
    <property type="match status" value="1"/>
</dbReference>
<comment type="caution">
    <text evidence="4">The sequence shown here is derived from an EMBL/GenBank/DDBJ whole genome shotgun (WGS) entry which is preliminary data.</text>
</comment>
<evidence type="ECO:0000256" key="2">
    <source>
        <dbReference type="ARBA" id="ARBA00022801"/>
    </source>
</evidence>
<keyword evidence="2" id="KW-0378">Hydrolase</keyword>
<dbReference type="Pfam" id="PF14310">
    <property type="entry name" value="Fn3-like"/>
    <property type="match status" value="1"/>
</dbReference>